<feature type="compositionally biased region" description="Polar residues" evidence="1">
    <location>
        <begin position="77"/>
        <end position="97"/>
    </location>
</feature>
<protein>
    <submittedName>
        <fullName evidence="2">13020_t:CDS:1</fullName>
    </submittedName>
</protein>
<dbReference type="EMBL" id="CAJVPZ010102621">
    <property type="protein sequence ID" value="CAG8822723.1"/>
    <property type="molecule type" value="Genomic_DNA"/>
</dbReference>
<proteinExistence type="predicted"/>
<evidence type="ECO:0000313" key="3">
    <source>
        <dbReference type="Proteomes" id="UP000789396"/>
    </source>
</evidence>
<evidence type="ECO:0000313" key="2">
    <source>
        <dbReference type="EMBL" id="CAG8822723.1"/>
    </source>
</evidence>
<name>A0A9N9KFK8_9GLOM</name>
<reference evidence="2" key="1">
    <citation type="submission" date="2021-06" db="EMBL/GenBank/DDBJ databases">
        <authorList>
            <person name="Kallberg Y."/>
            <person name="Tangrot J."/>
            <person name="Rosling A."/>
        </authorList>
    </citation>
    <scope>NUCLEOTIDE SEQUENCE</scope>
    <source>
        <strain evidence="2">IN212</strain>
    </source>
</reference>
<keyword evidence="3" id="KW-1185">Reference proteome</keyword>
<evidence type="ECO:0000256" key="1">
    <source>
        <dbReference type="SAM" id="MobiDB-lite"/>
    </source>
</evidence>
<accession>A0A9N9KFK8</accession>
<dbReference type="OrthoDB" id="77607at2759"/>
<dbReference type="Proteomes" id="UP000789396">
    <property type="component" value="Unassembled WGS sequence"/>
</dbReference>
<comment type="caution">
    <text evidence="2">The sequence shown here is derived from an EMBL/GenBank/DDBJ whole genome shotgun (WGS) entry which is preliminary data.</text>
</comment>
<feature type="region of interest" description="Disordered" evidence="1">
    <location>
        <begin position="52"/>
        <end position="106"/>
    </location>
</feature>
<feature type="non-terminal residue" evidence="2">
    <location>
        <position position="1"/>
    </location>
</feature>
<feature type="region of interest" description="Disordered" evidence="1">
    <location>
        <begin position="1"/>
        <end position="22"/>
    </location>
</feature>
<organism evidence="2 3">
    <name type="scientific">Racocetra fulgida</name>
    <dbReference type="NCBI Taxonomy" id="60492"/>
    <lineage>
        <taxon>Eukaryota</taxon>
        <taxon>Fungi</taxon>
        <taxon>Fungi incertae sedis</taxon>
        <taxon>Mucoromycota</taxon>
        <taxon>Glomeromycotina</taxon>
        <taxon>Glomeromycetes</taxon>
        <taxon>Diversisporales</taxon>
        <taxon>Gigasporaceae</taxon>
        <taxon>Racocetra</taxon>
    </lineage>
</organism>
<feature type="non-terminal residue" evidence="2">
    <location>
        <position position="106"/>
    </location>
</feature>
<gene>
    <name evidence="2" type="ORF">RFULGI_LOCUS19787</name>
</gene>
<sequence>LTMQENVKKRSIGTKGNITSSNVDNANVANVVEYEGSSDDQEDTQIKRIKFDIQSVERSAETSGDPPPSIDDKQSKDNNTLPDDFFDNSSKTVSNQQEKTDNEIEE</sequence>
<dbReference type="AlphaFoldDB" id="A0A9N9KFK8"/>